<evidence type="ECO:0000313" key="9">
    <source>
        <dbReference type="Proteomes" id="UP000001784"/>
    </source>
</evidence>
<keyword evidence="3" id="KW-0479">Metal-binding</keyword>
<dbReference type="Gene3D" id="3.30.70.20">
    <property type="match status" value="2"/>
</dbReference>
<comment type="subcellular location">
    <subcellularLocation>
        <location evidence="1">Cell envelope</location>
    </subcellularLocation>
</comment>
<dbReference type="InParanoid" id="A0LE88"/>
<keyword evidence="4" id="KW-0677">Repeat</keyword>
<dbReference type="STRING" id="335543.Sfum_0037"/>
<dbReference type="FunCoup" id="A0LE88">
    <property type="interactions" value="247"/>
</dbReference>
<sequence>MSKGKSIMVDTSRCTACRGCQVACKQWNGLPGTKTKQVGTYQNPQDVSAETWKLVRFSEGIKENGKPYWYFFSEQCRHCLEPPCVDSIGGYQPEGATRDEATGAVIFKPASKEAPFEEVKGACPYNIPRQDAKSKVFFKCTMCLDRITNNRIPACVQSCPTGAMAFGERDAIVEMVKKRVEELKKTYPKAMALNPDEVRVIYIVTDDPKKYHQYAVA</sequence>
<dbReference type="Pfam" id="PF13247">
    <property type="entry name" value="Fer4_11"/>
    <property type="match status" value="1"/>
</dbReference>
<dbReference type="InterPro" id="IPR051555">
    <property type="entry name" value="FDH_Electron_Transfer_Unit"/>
</dbReference>
<dbReference type="eggNOG" id="COG0437">
    <property type="taxonomic scope" value="Bacteria"/>
</dbReference>
<dbReference type="InterPro" id="IPR017896">
    <property type="entry name" value="4Fe4S_Fe-S-bd"/>
</dbReference>
<keyword evidence="5" id="KW-0408">Iron</keyword>
<keyword evidence="6" id="KW-0411">Iron-sulfur</keyword>
<evidence type="ECO:0000256" key="1">
    <source>
        <dbReference type="ARBA" id="ARBA00004196"/>
    </source>
</evidence>
<protein>
    <submittedName>
        <fullName evidence="8">Formate dehydrogenase, beta subunit, putative</fullName>
    </submittedName>
</protein>
<dbReference type="GO" id="GO:0046872">
    <property type="term" value="F:metal ion binding"/>
    <property type="evidence" value="ECO:0007669"/>
    <property type="project" value="UniProtKB-KW"/>
</dbReference>
<dbReference type="GO" id="GO:0051539">
    <property type="term" value="F:4 iron, 4 sulfur cluster binding"/>
    <property type="evidence" value="ECO:0007669"/>
    <property type="project" value="UniProtKB-KW"/>
</dbReference>
<keyword evidence="9" id="KW-1185">Reference proteome</keyword>
<dbReference type="GO" id="GO:0030313">
    <property type="term" value="C:cell envelope"/>
    <property type="evidence" value="ECO:0007669"/>
    <property type="project" value="UniProtKB-SubCell"/>
</dbReference>
<dbReference type="Proteomes" id="UP000001784">
    <property type="component" value="Chromosome"/>
</dbReference>
<keyword evidence="2" id="KW-0004">4Fe-4S</keyword>
<evidence type="ECO:0000256" key="6">
    <source>
        <dbReference type="ARBA" id="ARBA00023014"/>
    </source>
</evidence>
<feature type="domain" description="4Fe-4S ferredoxin-type" evidence="7">
    <location>
        <begin position="5"/>
        <end position="35"/>
    </location>
</feature>
<reference evidence="8 9" key="1">
    <citation type="submission" date="2006-10" db="EMBL/GenBank/DDBJ databases">
        <title>Complete sequence of Syntrophobacter fumaroxidans MPOB.</title>
        <authorList>
            <consortium name="US DOE Joint Genome Institute"/>
            <person name="Copeland A."/>
            <person name="Lucas S."/>
            <person name="Lapidus A."/>
            <person name="Barry K."/>
            <person name="Detter J.C."/>
            <person name="Glavina del Rio T."/>
            <person name="Hammon N."/>
            <person name="Israni S."/>
            <person name="Pitluck S."/>
            <person name="Goltsman E.G."/>
            <person name="Martinez M."/>
            <person name="Schmutz J."/>
            <person name="Larimer F."/>
            <person name="Land M."/>
            <person name="Hauser L."/>
            <person name="Kyrpides N."/>
            <person name="Kim E."/>
            <person name="Boone D.R."/>
            <person name="Brockman F."/>
            <person name="Culley D."/>
            <person name="Ferry J."/>
            <person name="Gunsalus R."/>
            <person name="McInerney M.J."/>
            <person name="Morrison M."/>
            <person name="Plugge C."/>
            <person name="Rohlin L."/>
            <person name="Scholten J."/>
            <person name="Sieber J."/>
            <person name="Stams A.J.M."/>
            <person name="Worm P."/>
            <person name="Henstra A.M."/>
            <person name="Richardson P."/>
        </authorList>
    </citation>
    <scope>NUCLEOTIDE SEQUENCE [LARGE SCALE GENOMIC DNA]</scope>
    <source>
        <strain evidence="9">DSM 10017 / MPOB</strain>
    </source>
</reference>
<dbReference type="AlphaFoldDB" id="A0LE88"/>
<dbReference type="PROSITE" id="PS51379">
    <property type="entry name" value="4FE4S_FER_2"/>
    <property type="match status" value="1"/>
</dbReference>
<evidence type="ECO:0000256" key="3">
    <source>
        <dbReference type="ARBA" id="ARBA00022723"/>
    </source>
</evidence>
<name>A0LE88_SYNFM</name>
<evidence type="ECO:0000256" key="5">
    <source>
        <dbReference type="ARBA" id="ARBA00023004"/>
    </source>
</evidence>
<dbReference type="PANTHER" id="PTHR43545">
    <property type="entry name" value="FORMATE DEHYDROGENASE, NITRATE-INDUCIBLE, IRON-SULFUR SUBUNIT"/>
    <property type="match status" value="1"/>
</dbReference>
<organism evidence="8 9">
    <name type="scientific">Syntrophobacter fumaroxidans (strain DSM 10017 / MPOB)</name>
    <dbReference type="NCBI Taxonomy" id="335543"/>
    <lineage>
        <taxon>Bacteria</taxon>
        <taxon>Pseudomonadati</taxon>
        <taxon>Thermodesulfobacteriota</taxon>
        <taxon>Syntrophobacteria</taxon>
        <taxon>Syntrophobacterales</taxon>
        <taxon>Syntrophobacteraceae</taxon>
        <taxon>Syntrophobacter</taxon>
    </lineage>
</organism>
<evidence type="ECO:0000313" key="8">
    <source>
        <dbReference type="EMBL" id="ABK15740.1"/>
    </source>
</evidence>
<dbReference type="KEGG" id="sfu:Sfum_0037"/>
<evidence type="ECO:0000256" key="4">
    <source>
        <dbReference type="ARBA" id="ARBA00022737"/>
    </source>
</evidence>
<dbReference type="EMBL" id="CP000478">
    <property type="protein sequence ID" value="ABK15740.1"/>
    <property type="molecule type" value="Genomic_DNA"/>
</dbReference>
<accession>A0LE88</accession>
<gene>
    <name evidence="8" type="ordered locus">Sfum_0037</name>
</gene>
<dbReference type="OrthoDB" id="9789030at2"/>
<evidence type="ECO:0000256" key="2">
    <source>
        <dbReference type="ARBA" id="ARBA00022485"/>
    </source>
</evidence>
<dbReference type="CDD" id="cd10559">
    <property type="entry name" value="W-FDH"/>
    <property type="match status" value="1"/>
</dbReference>
<dbReference type="RefSeq" id="WP_011696913.1">
    <property type="nucleotide sequence ID" value="NC_008554.1"/>
</dbReference>
<dbReference type="HOGENOM" id="CLU_043374_0_3_7"/>
<dbReference type="SUPFAM" id="SSF54862">
    <property type="entry name" value="4Fe-4S ferredoxins"/>
    <property type="match status" value="1"/>
</dbReference>
<proteinExistence type="predicted"/>
<dbReference type="PANTHER" id="PTHR43545:SF6">
    <property type="entry name" value="FORMATE DEHYDROGENASE, NITRATE-INDUCIBLE, IRON-SULFUR SUBUNIT"/>
    <property type="match status" value="1"/>
</dbReference>
<evidence type="ECO:0000259" key="7">
    <source>
        <dbReference type="PROSITE" id="PS51379"/>
    </source>
</evidence>